<keyword evidence="2" id="KW-1185">Reference proteome</keyword>
<comment type="caution">
    <text evidence="1">The sequence shown here is derived from an EMBL/GenBank/DDBJ whole genome shotgun (WGS) entry which is preliminary data.</text>
</comment>
<sequence>MPFCQLFCQQDSGTSHSANFFGTTYQPNTGAPHSVSFGRHTSERVEHIILPILDHVPALLWDTKFCLFGWRISERVEHPILPILGRHSSGRLENPILSALADTFLPILDDIPVKYPDTRFCMFIIDRVGHLILLTYHTGTPNSARISERVSHPILAALTTYHHQ</sequence>
<organism evidence="1 2">
    <name type="scientific">Batillaria attramentaria</name>
    <dbReference type="NCBI Taxonomy" id="370345"/>
    <lineage>
        <taxon>Eukaryota</taxon>
        <taxon>Metazoa</taxon>
        <taxon>Spiralia</taxon>
        <taxon>Lophotrochozoa</taxon>
        <taxon>Mollusca</taxon>
        <taxon>Gastropoda</taxon>
        <taxon>Caenogastropoda</taxon>
        <taxon>Sorbeoconcha</taxon>
        <taxon>Cerithioidea</taxon>
        <taxon>Batillariidae</taxon>
        <taxon>Batillaria</taxon>
    </lineage>
</organism>
<dbReference type="Proteomes" id="UP001519460">
    <property type="component" value="Unassembled WGS sequence"/>
</dbReference>
<proteinExistence type="predicted"/>
<evidence type="ECO:0000313" key="1">
    <source>
        <dbReference type="EMBL" id="KAK7492805.1"/>
    </source>
</evidence>
<dbReference type="EMBL" id="JACVVK020000099">
    <property type="protein sequence ID" value="KAK7492805.1"/>
    <property type="molecule type" value="Genomic_DNA"/>
</dbReference>
<evidence type="ECO:0000313" key="2">
    <source>
        <dbReference type="Proteomes" id="UP001519460"/>
    </source>
</evidence>
<name>A0ABD0L107_9CAEN</name>
<gene>
    <name evidence="1" type="ORF">BaRGS_00015943</name>
</gene>
<protein>
    <submittedName>
        <fullName evidence="1">Uncharacterized protein</fullName>
    </submittedName>
</protein>
<accession>A0ABD0L107</accession>
<reference evidence="1 2" key="1">
    <citation type="journal article" date="2023" name="Sci. Data">
        <title>Genome assembly of the Korean intertidal mud-creeper Batillaria attramentaria.</title>
        <authorList>
            <person name="Patra A.K."/>
            <person name="Ho P.T."/>
            <person name="Jun S."/>
            <person name="Lee S.J."/>
            <person name="Kim Y."/>
            <person name="Won Y.J."/>
        </authorList>
    </citation>
    <scope>NUCLEOTIDE SEQUENCE [LARGE SCALE GENOMIC DNA]</scope>
    <source>
        <strain evidence="1">Wonlab-2016</strain>
    </source>
</reference>
<dbReference type="AlphaFoldDB" id="A0ABD0L107"/>